<dbReference type="EMBL" id="VRMN01000002">
    <property type="protein sequence ID" value="KAA8497035.1"/>
    <property type="molecule type" value="Genomic_DNA"/>
</dbReference>
<proteinExistence type="inferred from homology"/>
<dbReference type="OrthoDB" id="565552at2759"/>
<dbReference type="InterPro" id="IPR036498">
    <property type="entry name" value="Nfu/NifU_N_sf"/>
</dbReference>
<dbReference type="Pfam" id="PF01106">
    <property type="entry name" value="NifU"/>
    <property type="match status" value="1"/>
</dbReference>
<dbReference type="AlphaFoldDB" id="A0A5J4Z0W8"/>
<evidence type="ECO:0000313" key="4">
    <source>
        <dbReference type="Proteomes" id="UP000324585"/>
    </source>
</evidence>
<organism evidence="3 4">
    <name type="scientific">Porphyridium purpureum</name>
    <name type="common">Red alga</name>
    <name type="synonym">Porphyridium cruentum</name>
    <dbReference type="NCBI Taxonomy" id="35688"/>
    <lineage>
        <taxon>Eukaryota</taxon>
        <taxon>Rhodophyta</taxon>
        <taxon>Bangiophyceae</taxon>
        <taxon>Porphyridiales</taxon>
        <taxon>Porphyridiaceae</taxon>
        <taxon>Porphyridium</taxon>
    </lineage>
</organism>
<dbReference type="SUPFAM" id="SSF110836">
    <property type="entry name" value="Hypothetical protein SAV1430"/>
    <property type="match status" value="1"/>
</dbReference>
<dbReference type="Gene3D" id="3.30.300.130">
    <property type="entry name" value="Fe-S cluster assembly (FSCA)"/>
    <property type="match status" value="1"/>
</dbReference>
<dbReference type="SMART" id="SM00932">
    <property type="entry name" value="Nfu_N"/>
    <property type="match status" value="1"/>
</dbReference>
<evidence type="ECO:0000259" key="2">
    <source>
        <dbReference type="SMART" id="SM00932"/>
    </source>
</evidence>
<dbReference type="SUPFAM" id="SSF117916">
    <property type="entry name" value="Fe-S cluster assembly (FSCA) domain-like"/>
    <property type="match status" value="1"/>
</dbReference>
<dbReference type="Pfam" id="PF08712">
    <property type="entry name" value="Nfu_N"/>
    <property type="match status" value="1"/>
</dbReference>
<dbReference type="PANTHER" id="PTHR11178:SF1">
    <property type="entry name" value="NFU1 IRON-SULFUR CLUSTER SCAFFOLD HOMOLOG, MITOCHONDRIAL"/>
    <property type="match status" value="1"/>
</dbReference>
<name>A0A5J4Z0W8_PORPP</name>
<dbReference type="Proteomes" id="UP000324585">
    <property type="component" value="Unassembled WGS sequence"/>
</dbReference>
<keyword evidence="4" id="KW-1185">Reference proteome</keyword>
<dbReference type="GO" id="GO:0005506">
    <property type="term" value="F:iron ion binding"/>
    <property type="evidence" value="ECO:0007669"/>
    <property type="project" value="InterPro"/>
</dbReference>
<reference evidence="4" key="1">
    <citation type="journal article" date="2019" name="Nat. Commun.">
        <title>Expansion of phycobilisome linker gene families in mesophilic red algae.</title>
        <authorList>
            <person name="Lee J."/>
            <person name="Kim D."/>
            <person name="Bhattacharya D."/>
            <person name="Yoon H.S."/>
        </authorList>
    </citation>
    <scope>NUCLEOTIDE SEQUENCE [LARGE SCALE GENOMIC DNA]</scope>
    <source>
        <strain evidence="4">CCMP 1328</strain>
    </source>
</reference>
<dbReference type="GO" id="GO:0016226">
    <property type="term" value="P:iron-sulfur cluster assembly"/>
    <property type="evidence" value="ECO:0007669"/>
    <property type="project" value="InterPro"/>
</dbReference>
<accession>A0A5J4Z0W8</accession>
<comment type="caution">
    <text evidence="3">The sequence shown here is derived from an EMBL/GenBank/DDBJ whole genome shotgun (WGS) entry which is preliminary data.</text>
</comment>
<dbReference type="PANTHER" id="PTHR11178">
    <property type="entry name" value="IRON-SULFUR CLUSTER SCAFFOLD PROTEIN NFU-RELATED"/>
    <property type="match status" value="1"/>
</dbReference>
<dbReference type="FunFam" id="3.30.300.130:FF:000001">
    <property type="entry name" value="NFU1 iron-sulfur cluster scaffold"/>
    <property type="match status" value="1"/>
</dbReference>
<dbReference type="GO" id="GO:0005739">
    <property type="term" value="C:mitochondrion"/>
    <property type="evidence" value="ECO:0007669"/>
    <property type="project" value="TreeGrafter"/>
</dbReference>
<dbReference type="InterPro" id="IPR001075">
    <property type="entry name" value="NIF_FeS_clus_asmbl_NifU_C"/>
</dbReference>
<evidence type="ECO:0000256" key="1">
    <source>
        <dbReference type="ARBA" id="ARBA00006420"/>
    </source>
</evidence>
<sequence>MAGAGMLQQRATCVTHASSSAMWKGTAGRHGRLPGARNAFPAGSNGLNALGEWGVSPAKVRRAAGARSMYIQTTPTPNEHALKFVPGVPVTPNGTSVEFLSMRDAGNSPLARRLLVIEGVKGVFLGADFITVMKDPEVEWAVLKPELFENITVAFSNNEPVLEDHVEGQEVITDTTILPEDSEVVAMIKELLETRVKPAVAEDGGSIIYRGFEPATGVVQVELQGACSSCSSSSVTLKMGVQNMLMHYIPEVKSVEEVKSPGQEASEAALVSMEERLKDSGHLRS</sequence>
<dbReference type="Gene3D" id="3.30.1370.70">
    <property type="entry name" value="Scaffold protein Nfu/NifU, N-terminal domain"/>
    <property type="match status" value="1"/>
</dbReference>
<dbReference type="InterPro" id="IPR014824">
    <property type="entry name" value="Nfu/NifU_N"/>
</dbReference>
<dbReference type="GO" id="GO:0051536">
    <property type="term" value="F:iron-sulfur cluster binding"/>
    <property type="evidence" value="ECO:0007669"/>
    <property type="project" value="InterPro"/>
</dbReference>
<feature type="domain" description="Scaffold protein Nfu/NifU N-terminal" evidence="2">
    <location>
        <begin position="71"/>
        <end position="158"/>
    </location>
</feature>
<dbReference type="OMA" id="AIMEHYM"/>
<comment type="similarity">
    <text evidence="1">Belongs to the NifU family.</text>
</comment>
<protein>
    <submittedName>
        <fullName evidence="3">NFU1 iron-sulfur cluster scaffold-like, mitochondrial</fullName>
    </submittedName>
</protein>
<dbReference type="InterPro" id="IPR034904">
    <property type="entry name" value="FSCA_dom_sf"/>
</dbReference>
<gene>
    <name evidence="3" type="ORF">FVE85_0764</name>
</gene>
<evidence type="ECO:0000313" key="3">
    <source>
        <dbReference type="EMBL" id="KAA8497035.1"/>
    </source>
</evidence>